<evidence type="ECO:0000256" key="2">
    <source>
        <dbReference type="ARBA" id="ARBA00022448"/>
    </source>
</evidence>
<evidence type="ECO:0000256" key="4">
    <source>
        <dbReference type="ARBA" id="ARBA00022989"/>
    </source>
</evidence>
<accession>A0A0Y0M3V6</accession>
<feature type="transmembrane region" description="Helical" evidence="7">
    <location>
        <begin position="142"/>
        <end position="162"/>
    </location>
</feature>
<feature type="transmembrane region" description="Helical" evidence="7">
    <location>
        <begin position="309"/>
        <end position="328"/>
    </location>
</feature>
<feature type="transmembrane region" description="Helical" evidence="7">
    <location>
        <begin position="268"/>
        <end position="289"/>
    </location>
</feature>
<evidence type="ECO:0000313" key="8">
    <source>
        <dbReference type="EMBL" id="AMB48863.1"/>
    </source>
</evidence>
<sequence length="487" mass="54142">MSVNNEQTLKKRTPMAAEQFHVEDGQSKDIHLSAYDKALKLAAAREGEEEDVVAEKKLVKKIDWYIMPLVMIGHGAIFGLREDLDLVQGLRYSNCTMIFFCSFILGCYPHSTDKSLKALNSGPEAAHCQACTSYGGFMTNRFFLGLIESGVSPVFMLVTSKWYTNSEQVLRMGFWYSSSGAVNLVSPLINYGLGSINGTIAGWRILYIFAGSITVLWSFVIYALFPDSPATAKRLTEEERAMAILRLRRNNTGFENTRLKPQQIVETLLSYQFWSVCLLSMLCSTATSAANTFSTLVFNGMGFSIFHTLLLNIPLGAMAIITIVGSGWLGRTYPGMRHHFYTIACVPVIVGCVLLWQLPPTQTAGRIIGIYLVTFFGSCYVQVISFGTCNFAGYTKKSMVAAGIFVAYCLGNIIGALLFDAKFAPGYNQSFIGIMVCYVFAMIVCQATRFMLARENKRRDAEYGPPGISHGLEDMTEKENKDFRYQL</sequence>
<dbReference type="PANTHER" id="PTHR43791:SF74">
    <property type="entry name" value="TRANSPORTER, PUTATIVE (AFU_ORTHOLOGUE AFUA_1G17530)-RELATED"/>
    <property type="match status" value="1"/>
</dbReference>
<dbReference type="GO" id="GO:0022857">
    <property type="term" value="F:transmembrane transporter activity"/>
    <property type="evidence" value="ECO:0007669"/>
    <property type="project" value="InterPro"/>
</dbReference>
<feature type="transmembrane region" description="Helical" evidence="7">
    <location>
        <begin position="431"/>
        <end position="452"/>
    </location>
</feature>
<evidence type="ECO:0000256" key="1">
    <source>
        <dbReference type="ARBA" id="ARBA00004141"/>
    </source>
</evidence>
<feature type="transmembrane region" description="Helical" evidence="7">
    <location>
        <begin position="205"/>
        <end position="225"/>
    </location>
</feature>
<dbReference type="SUPFAM" id="SSF103473">
    <property type="entry name" value="MFS general substrate transporter"/>
    <property type="match status" value="1"/>
</dbReference>
<protein>
    <submittedName>
        <fullName evidence="8">Major facilitator superfamily transporter</fullName>
    </submittedName>
</protein>
<evidence type="ECO:0000256" key="3">
    <source>
        <dbReference type="ARBA" id="ARBA00022692"/>
    </source>
</evidence>
<keyword evidence="2" id="KW-0813">Transport</keyword>
<dbReference type="Pfam" id="PF07690">
    <property type="entry name" value="MFS_1"/>
    <property type="match status" value="1"/>
</dbReference>
<keyword evidence="5 7" id="KW-0472">Membrane</keyword>
<organism evidence="8">
    <name type="scientific">Fusarium camptoceras</name>
    <dbReference type="NCBI Taxonomy" id="57143"/>
    <lineage>
        <taxon>Eukaryota</taxon>
        <taxon>Fungi</taxon>
        <taxon>Dikarya</taxon>
        <taxon>Ascomycota</taxon>
        <taxon>Pezizomycotina</taxon>
        <taxon>Sordariomycetes</taxon>
        <taxon>Hypocreomycetidae</taxon>
        <taxon>Hypocreales</taxon>
        <taxon>Nectriaceae</taxon>
        <taxon>Fusarium</taxon>
    </lineage>
</organism>
<proteinExistence type="predicted"/>
<keyword evidence="6" id="KW-0325">Glycoprotein</keyword>
<comment type="subcellular location">
    <subcellularLocation>
        <location evidence="1">Membrane</location>
        <topology evidence="1">Multi-pass membrane protein</topology>
    </subcellularLocation>
</comment>
<dbReference type="Gene3D" id="1.20.1250.20">
    <property type="entry name" value="MFS general substrate transporter like domains"/>
    <property type="match status" value="1"/>
</dbReference>
<dbReference type="AlphaFoldDB" id="A0A0Y0M3V6"/>
<feature type="transmembrane region" description="Helical" evidence="7">
    <location>
        <begin position="399"/>
        <end position="419"/>
    </location>
</feature>
<reference evidence="8" key="1">
    <citation type="journal article" date="2016" name="PLoS ONE">
        <title>Two horizontally transferred xenobiotic resistance gene clusters associated with detoxification of benzoxazolinones by Fusarium species.</title>
        <authorList>
            <person name="Glenn A.E."/>
            <person name="Davis C.B."/>
            <person name="Gao M."/>
            <person name="Gold S.E."/>
            <person name="Mitchell T.R."/>
            <person name="Proctor R.H."/>
            <person name="Stewart J.E."/>
            <person name="Snook M.E."/>
        </authorList>
    </citation>
    <scope>NUCLEOTIDE SEQUENCE</scope>
    <source>
        <strain evidence="8">NRRL 13381</strain>
    </source>
</reference>
<evidence type="ECO:0000256" key="6">
    <source>
        <dbReference type="ARBA" id="ARBA00023180"/>
    </source>
</evidence>
<keyword evidence="4 7" id="KW-1133">Transmembrane helix</keyword>
<gene>
    <name evidence="8" type="ORF">FcFDB2_06</name>
</gene>
<dbReference type="GO" id="GO:0016020">
    <property type="term" value="C:membrane"/>
    <property type="evidence" value="ECO:0007669"/>
    <property type="project" value="UniProtKB-SubCell"/>
</dbReference>
<evidence type="ECO:0000256" key="5">
    <source>
        <dbReference type="ARBA" id="ARBA00023136"/>
    </source>
</evidence>
<dbReference type="InterPro" id="IPR011701">
    <property type="entry name" value="MFS"/>
</dbReference>
<dbReference type="EMBL" id="KU055634">
    <property type="protein sequence ID" value="AMB48863.1"/>
    <property type="molecule type" value="Genomic_DNA"/>
</dbReference>
<name>A0A0Y0M3V6_9HYPO</name>
<feature type="transmembrane region" description="Helical" evidence="7">
    <location>
        <begin position="364"/>
        <end position="387"/>
    </location>
</feature>
<keyword evidence="3 7" id="KW-0812">Transmembrane</keyword>
<dbReference type="InterPro" id="IPR036259">
    <property type="entry name" value="MFS_trans_sf"/>
</dbReference>
<evidence type="ECO:0000256" key="7">
    <source>
        <dbReference type="SAM" id="Phobius"/>
    </source>
</evidence>
<feature type="transmembrane region" description="Helical" evidence="7">
    <location>
        <begin position="340"/>
        <end position="358"/>
    </location>
</feature>
<dbReference type="PANTHER" id="PTHR43791">
    <property type="entry name" value="PERMEASE-RELATED"/>
    <property type="match status" value="1"/>
</dbReference>